<accession>A0A418M307</accession>
<dbReference type="InterPro" id="IPR001789">
    <property type="entry name" value="Sig_transdc_resp-reg_receiver"/>
</dbReference>
<keyword evidence="4 9" id="KW-0238">DNA-binding</keyword>
<protein>
    <submittedName>
        <fullName evidence="9">DNA-binding response regulator</fullName>
    </submittedName>
</protein>
<evidence type="ECO:0000256" key="6">
    <source>
        <dbReference type="PROSITE-ProRule" id="PRU00169"/>
    </source>
</evidence>
<evidence type="ECO:0000256" key="5">
    <source>
        <dbReference type="ARBA" id="ARBA00023163"/>
    </source>
</evidence>
<dbReference type="OrthoDB" id="1646880at2"/>
<dbReference type="SUPFAM" id="SSF52172">
    <property type="entry name" value="CheY-like"/>
    <property type="match status" value="1"/>
</dbReference>
<dbReference type="InterPro" id="IPR039420">
    <property type="entry name" value="WalR-like"/>
</dbReference>
<dbReference type="EMBL" id="QXED01000007">
    <property type="protein sequence ID" value="RIV19930.1"/>
    <property type="molecule type" value="Genomic_DNA"/>
</dbReference>
<name>A0A418M307_9BACT</name>
<feature type="modified residue" description="4-aspartylphosphate" evidence="6">
    <location>
        <position position="55"/>
    </location>
</feature>
<dbReference type="GO" id="GO:0000156">
    <property type="term" value="F:phosphorelay response regulator activity"/>
    <property type="evidence" value="ECO:0007669"/>
    <property type="project" value="TreeGrafter"/>
</dbReference>
<feature type="domain" description="HTH LytTR-type" evidence="8">
    <location>
        <begin position="138"/>
        <end position="240"/>
    </location>
</feature>
<reference evidence="9 10" key="1">
    <citation type="submission" date="2018-08" db="EMBL/GenBank/DDBJ databases">
        <title>Fibrisoma montanum sp. nov., isolated from Danxia mountain soil.</title>
        <authorList>
            <person name="Huang Y."/>
        </authorList>
    </citation>
    <scope>NUCLEOTIDE SEQUENCE [LARGE SCALE GENOMIC DNA]</scope>
    <source>
        <strain evidence="9 10">HYT19</strain>
    </source>
</reference>
<dbReference type="GO" id="GO:0006355">
    <property type="term" value="P:regulation of DNA-templated transcription"/>
    <property type="evidence" value="ECO:0007669"/>
    <property type="project" value="TreeGrafter"/>
</dbReference>
<feature type="domain" description="Response regulatory" evidence="7">
    <location>
        <begin position="5"/>
        <end position="121"/>
    </location>
</feature>
<dbReference type="Pfam" id="PF04397">
    <property type="entry name" value="LytTR"/>
    <property type="match status" value="1"/>
</dbReference>
<dbReference type="SMART" id="SM00850">
    <property type="entry name" value="LytTR"/>
    <property type="match status" value="1"/>
</dbReference>
<evidence type="ECO:0000256" key="2">
    <source>
        <dbReference type="ARBA" id="ARBA00023012"/>
    </source>
</evidence>
<evidence type="ECO:0000313" key="9">
    <source>
        <dbReference type="EMBL" id="RIV19930.1"/>
    </source>
</evidence>
<dbReference type="InterPro" id="IPR011006">
    <property type="entry name" value="CheY-like_superfamily"/>
</dbReference>
<dbReference type="GO" id="GO:0032993">
    <property type="term" value="C:protein-DNA complex"/>
    <property type="evidence" value="ECO:0007669"/>
    <property type="project" value="TreeGrafter"/>
</dbReference>
<dbReference type="Gene3D" id="3.40.50.2300">
    <property type="match status" value="1"/>
</dbReference>
<dbReference type="InterPro" id="IPR007492">
    <property type="entry name" value="LytTR_DNA-bd_dom"/>
</dbReference>
<keyword evidence="10" id="KW-1185">Reference proteome</keyword>
<dbReference type="PANTHER" id="PTHR48111:SF1">
    <property type="entry name" value="TWO-COMPONENT RESPONSE REGULATOR ORR33"/>
    <property type="match status" value="1"/>
</dbReference>
<sequence length="244" mass="28030">MDRLKILVVEDNTITALDLQEMLEEAGHTVTAVARTFNEALKAVKTQPPDLALVDITLEDSAENGIETAREMLLMHRMPIIYLTADSDHDTFQAAKETMPAAYLLKPFRADELKLQIELAYHFFQVNQSADNPSADHLFLPIDKGYEKIALKDVLYLKADGAYVKIFLVSREQPYHISMNLRHLAQYFPPANFFRLSRSLLINLNYLERLERNYLYIIGHKTPIPIPATSRKELMKRLTVVRTK</sequence>
<dbReference type="PROSITE" id="PS50930">
    <property type="entry name" value="HTH_LYTTR"/>
    <property type="match status" value="1"/>
</dbReference>
<dbReference type="SMART" id="SM00448">
    <property type="entry name" value="REC"/>
    <property type="match status" value="1"/>
</dbReference>
<comment type="caution">
    <text evidence="9">The sequence shown here is derived from an EMBL/GenBank/DDBJ whole genome shotgun (WGS) entry which is preliminary data.</text>
</comment>
<proteinExistence type="predicted"/>
<evidence type="ECO:0000256" key="4">
    <source>
        <dbReference type="ARBA" id="ARBA00023125"/>
    </source>
</evidence>
<keyword evidence="5" id="KW-0804">Transcription</keyword>
<dbReference type="Pfam" id="PF00072">
    <property type="entry name" value="Response_reg"/>
    <property type="match status" value="1"/>
</dbReference>
<dbReference type="CDD" id="cd17534">
    <property type="entry name" value="REC_DC-like"/>
    <property type="match status" value="1"/>
</dbReference>
<gene>
    <name evidence="9" type="ORF">DYU11_23730</name>
</gene>
<keyword evidence="3" id="KW-0805">Transcription regulation</keyword>
<dbReference type="GO" id="GO:0000976">
    <property type="term" value="F:transcription cis-regulatory region binding"/>
    <property type="evidence" value="ECO:0007669"/>
    <property type="project" value="TreeGrafter"/>
</dbReference>
<dbReference type="PROSITE" id="PS50110">
    <property type="entry name" value="RESPONSE_REGULATORY"/>
    <property type="match status" value="1"/>
</dbReference>
<evidence type="ECO:0000259" key="8">
    <source>
        <dbReference type="PROSITE" id="PS50930"/>
    </source>
</evidence>
<dbReference type="AlphaFoldDB" id="A0A418M307"/>
<evidence type="ECO:0000259" key="7">
    <source>
        <dbReference type="PROSITE" id="PS50110"/>
    </source>
</evidence>
<dbReference type="Proteomes" id="UP000283523">
    <property type="component" value="Unassembled WGS sequence"/>
</dbReference>
<organism evidence="9 10">
    <name type="scientific">Fibrisoma montanum</name>
    <dbReference type="NCBI Taxonomy" id="2305895"/>
    <lineage>
        <taxon>Bacteria</taxon>
        <taxon>Pseudomonadati</taxon>
        <taxon>Bacteroidota</taxon>
        <taxon>Cytophagia</taxon>
        <taxon>Cytophagales</taxon>
        <taxon>Spirosomataceae</taxon>
        <taxon>Fibrisoma</taxon>
    </lineage>
</organism>
<dbReference type="Gene3D" id="2.40.50.1020">
    <property type="entry name" value="LytTr DNA-binding domain"/>
    <property type="match status" value="1"/>
</dbReference>
<dbReference type="GO" id="GO:0005829">
    <property type="term" value="C:cytosol"/>
    <property type="evidence" value="ECO:0007669"/>
    <property type="project" value="TreeGrafter"/>
</dbReference>
<keyword evidence="2" id="KW-0902">Two-component regulatory system</keyword>
<keyword evidence="1 6" id="KW-0597">Phosphoprotein</keyword>
<dbReference type="RefSeq" id="WP_119670215.1">
    <property type="nucleotide sequence ID" value="NZ_QXED01000007.1"/>
</dbReference>
<dbReference type="PANTHER" id="PTHR48111">
    <property type="entry name" value="REGULATOR OF RPOS"/>
    <property type="match status" value="1"/>
</dbReference>
<evidence type="ECO:0000313" key="10">
    <source>
        <dbReference type="Proteomes" id="UP000283523"/>
    </source>
</evidence>
<evidence type="ECO:0000256" key="3">
    <source>
        <dbReference type="ARBA" id="ARBA00023015"/>
    </source>
</evidence>
<evidence type="ECO:0000256" key="1">
    <source>
        <dbReference type="ARBA" id="ARBA00022553"/>
    </source>
</evidence>